<evidence type="ECO:0008006" key="3">
    <source>
        <dbReference type="Google" id="ProtNLM"/>
    </source>
</evidence>
<name>A5G5Q2_GEOUR</name>
<evidence type="ECO:0000313" key="2">
    <source>
        <dbReference type="Proteomes" id="UP000006695"/>
    </source>
</evidence>
<proteinExistence type="predicted"/>
<dbReference type="RefSeq" id="WP_011939789.1">
    <property type="nucleotide sequence ID" value="NC_009483.1"/>
</dbReference>
<keyword evidence="2" id="KW-1185">Reference proteome</keyword>
<organism evidence="1 2">
    <name type="scientific">Geotalea uraniireducens (strain Rf4)</name>
    <name type="common">Geobacter uraniireducens</name>
    <dbReference type="NCBI Taxonomy" id="351605"/>
    <lineage>
        <taxon>Bacteria</taxon>
        <taxon>Pseudomonadati</taxon>
        <taxon>Thermodesulfobacteriota</taxon>
        <taxon>Desulfuromonadia</taxon>
        <taxon>Geobacterales</taxon>
        <taxon>Geobacteraceae</taxon>
        <taxon>Geotalea</taxon>
    </lineage>
</organism>
<gene>
    <name evidence="1" type="ordered locus">Gura_2948</name>
</gene>
<reference evidence="1 2" key="1">
    <citation type="submission" date="2007-05" db="EMBL/GenBank/DDBJ databases">
        <title>Complete sequence of Geobacter uraniireducens Rf4.</title>
        <authorList>
            <consortium name="US DOE Joint Genome Institute"/>
            <person name="Copeland A."/>
            <person name="Lucas S."/>
            <person name="Lapidus A."/>
            <person name="Barry K."/>
            <person name="Detter J.C."/>
            <person name="Glavina del Rio T."/>
            <person name="Hammon N."/>
            <person name="Israni S."/>
            <person name="Dalin E."/>
            <person name="Tice H."/>
            <person name="Pitluck S."/>
            <person name="Chertkov O."/>
            <person name="Brettin T."/>
            <person name="Bruce D."/>
            <person name="Han C."/>
            <person name="Schmutz J."/>
            <person name="Larimer F."/>
            <person name="Land M."/>
            <person name="Hauser L."/>
            <person name="Kyrpides N."/>
            <person name="Mikhailova N."/>
            <person name="Shelobolina E."/>
            <person name="Aklujkar M."/>
            <person name="Lovley D."/>
            <person name="Richardson P."/>
        </authorList>
    </citation>
    <scope>NUCLEOTIDE SEQUENCE [LARGE SCALE GENOMIC DNA]</scope>
    <source>
        <strain evidence="1 2">Rf4</strain>
    </source>
</reference>
<accession>A5G5Q2</accession>
<dbReference type="PROSITE" id="PS51257">
    <property type="entry name" value="PROKAR_LIPOPROTEIN"/>
    <property type="match status" value="1"/>
</dbReference>
<dbReference type="KEGG" id="gur:Gura_2948"/>
<dbReference type="AlphaFoldDB" id="A5G5Q2"/>
<protein>
    <recommendedName>
        <fullName evidence="3">Lipoprotein</fullName>
    </recommendedName>
</protein>
<evidence type="ECO:0000313" key="1">
    <source>
        <dbReference type="EMBL" id="ABQ27120.1"/>
    </source>
</evidence>
<sequence length="146" mass="16921">MASKISVIIVAFFLLTACQGYSVPKYDPLLYPKSYKFYDLSLFWRTAQNDKVVSIDGFVKNTRYAYIRDLELTATLLDEGGKKISEHTSFLLPITMSMDEYAPFSFSLPVTPGSKPEKIKFYYRYFLAERGYGMSPYFYSFTVDLY</sequence>
<dbReference type="HOGENOM" id="CLU_145322_0_0_7"/>
<dbReference type="Proteomes" id="UP000006695">
    <property type="component" value="Chromosome"/>
</dbReference>
<dbReference type="OrthoDB" id="5396443at2"/>
<dbReference type="EMBL" id="CP000698">
    <property type="protein sequence ID" value="ABQ27120.1"/>
    <property type="molecule type" value="Genomic_DNA"/>
</dbReference>